<name>A0A0A8Y9F4_ARUDO</name>
<evidence type="ECO:0000313" key="1">
    <source>
        <dbReference type="EMBL" id="JAD21940.1"/>
    </source>
</evidence>
<proteinExistence type="predicted"/>
<dbReference type="EMBL" id="GBRH01275955">
    <property type="protein sequence ID" value="JAD21940.1"/>
    <property type="molecule type" value="Transcribed_RNA"/>
</dbReference>
<reference evidence="1" key="1">
    <citation type="submission" date="2014-09" db="EMBL/GenBank/DDBJ databases">
        <authorList>
            <person name="Magalhaes I.L.F."/>
            <person name="Oliveira U."/>
            <person name="Santos F.R."/>
            <person name="Vidigal T.H.D.A."/>
            <person name="Brescovit A.D."/>
            <person name="Santos A.J."/>
        </authorList>
    </citation>
    <scope>NUCLEOTIDE SEQUENCE</scope>
    <source>
        <tissue evidence="1">Shoot tissue taken approximately 20 cm above the soil surface</tissue>
    </source>
</reference>
<accession>A0A0A8Y9F4</accession>
<protein>
    <submittedName>
        <fullName evidence="1">Uncharacterized protein</fullName>
    </submittedName>
</protein>
<reference evidence="1" key="2">
    <citation type="journal article" date="2015" name="Data Brief">
        <title>Shoot transcriptome of the giant reed, Arundo donax.</title>
        <authorList>
            <person name="Barrero R.A."/>
            <person name="Guerrero F.D."/>
            <person name="Moolhuijzen P."/>
            <person name="Goolsby J.A."/>
            <person name="Tidwell J."/>
            <person name="Bellgard S.E."/>
            <person name="Bellgard M.I."/>
        </authorList>
    </citation>
    <scope>NUCLEOTIDE SEQUENCE</scope>
    <source>
        <tissue evidence="1">Shoot tissue taken approximately 20 cm above the soil surface</tissue>
    </source>
</reference>
<organism evidence="1">
    <name type="scientific">Arundo donax</name>
    <name type="common">Giant reed</name>
    <name type="synonym">Donax arundinaceus</name>
    <dbReference type="NCBI Taxonomy" id="35708"/>
    <lineage>
        <taxon>Eukaryota</taxon>
        <taxon>Viridiplantae</taxon>
        <taxon>Streptophyta</taxon>
        <taxon>Embryophyta</taxon>
        <taxon>Tracheophyta</taxon>
        <taxon>Spermatophyta</taxon>
        <taxon>Magnoliopsida</taxon>
        <taxon>Liliopsida</taxon>
        <taxon>Poales</taxon>
        <taxon>Poaceae</taxon>
        <taxon>PACMAD clade</taxon>
        <taxon>Arundinoideae</taxon>
        <taxon>Arundineae</taxon>
        <taxon>Arundo</taxon>
    </lineage>
</organism>
<sequence length="39" mass="4518">MADLTVDHHKSTCYISSFNFLTPISCPIDHWMHPSLWVS</sequence>
<dbReference type="AlphaFoldDB" id="A0A0A8Y9F4"/>